<dbReference type="EMBL" id="FZNP01000004">
    <property type="protein sequence ID" value="SNR57701.1"/>
    <property type="molecule type" value="Genomic_DNA"/>
</dbReference>
<accession>A0A238XGK0</accession>
<name>A0A238XGK0_9ACTN</name>
<keyword evidence="3" id="KW-1185">Reference proteome</keyword>
<feature type="region of interest" description="Disordered" evidence="1">
    <location>
        <begin position="24"/>
        <end position="43"/>
    </location>
</feature>
<evidence type="ECO:0008006" key="4">
    <source>
        <dbReference type="Google" id="ProtNLM"/>
    </source>
</evidence>
<evidence type="ECO:0000313" key="2">
    <source>
        <dbReference type="EMBL" id="SNR57701.1"/>
    </source>
</evidence>
<evidence type="ECO:0000313" key="3">
    <source>
        <dbReference type="Proteomes" id="UP000198420"/>
    </source>
</evidence>
<organism evidence="2 3">
    <name type="scientific">Actinomadura mexicana</name>
    <dbReference type="NCBI Taxonomy" id="134959"/>
    <lineage>
        <taxon>Bacteria</taxon>
        <taxon>Bacillati</taxon>
        <taxon>Actinomycetota</taxon>
        <taxon>Actinomycetes</taxon>
        <taxon>Streptosporangiales</taxon>
        <taxon>Thermomonosporaceae</taxon>
        <taxon>Actinomadura</taxon>
    </lineage>
</organism>
<gene>
    <name evidence="2" type="ORF">SAMN06265355_104304</name>
</gene>
<feature type="compositionally biased region" description="Basic and acidic residues" evidence="1">
    <location>
        <begin position="28"/>
        <end position="43"/>
    </location>
</feature>
<sequence>MNRLRQLWELVEPLLPKVERRRRHTGHKRLDDRRGLCEAPRVR</sequence>
<dbReference type="AlphaFoldDB" id="A0A238XGK0"/>
<reference evidence="3" key="1">
    <citation type="submission" date="2017-06" db="EMBL/GenBank/DDBJ databases">
        <authorList>
            <person name="Varghese N."/>
            <person name="Submissions S."/>
        </authorList>
    </citation>
    <scope>NUCLEOTIDE SEQUENCE [LARGE SCALE GENOMIC DNA]</scope>
    <source>
        <strain evidence="3">DSM 44485</strain>
    </source>
</reference>
<dbReference type="Proteomes" id="UP000198420">
    <property type="component" value="Unassembled WGS sequence"/>
</dbReference>
<evidence type="ECO:0000256" key="1">
    <source>
        <dbReference type="SAM" id="MobiDB-lite"/>
    </source>
</evidence>
<protein>
    <recommendedName>
        <fullName evidence="4">Transposase of IS4/5 family</fullName>
    </recommendedName>
</protein>
<proteinExistence type="predicted"/>